<dbReference type="AlphaFoldDB" id="A0A0W8FRA4"/>
<dbReference type="InterPro" id="IPR036866">
    <property type="entry name" value="RibonucZ/Hydroxyglut_hydro"/>
</dbReference>
<dbReference type="Gene3D" id="3.60.15.10">
    <property type="entry name" value="Ribonuclease Z/Hydroxyacylglutathione hydrolase-like"/>
    <property type="match status" value="1"/>
</dbReference>
<comment type="caution">
    <text evidence="8">The sequence shown here is derived from an EMBL/GenBank/DDBJ whole genome shotgun (WGS) entry which is preliminary data.</text>
</comment>
<name>A0A0W8FRA4_9ZZZZ</name>
<dbReference type="EC" id="3.1.2.6" evidence="2"/>
<proteinExistence type="predicted"/>
<evidence type="ECO:0000256" key="2">
    <source>
        <dbReference type="ARBA" id="ARBA00011917"/>
    </source>
</evidence>
<dbReference type="GO" id="GO:0004416">
    <property type="term" value="F:hydroxyacylglutathione hydrolase activity"/>
    <property type="evidence" value="ECO:0007669"/>
    <property type="project" value="UniProtKB-EC"/>
</dbReference>
<evidence type="ECO:0000313" key="8">
    <source>
        <dbReference type="EMBL" id="KUG23371.1"/>
    </source>
</evidence>
<dbReference type="PANTHER" id="PTHR43705:SF1">
    <property type="entry name" value="HYDROXYACYLGLUTATHIONE HYDROLASE GLOB"/>
    <property type="match status" value="1"/>
</dbReference>
<gene>
    <name evidence="8" type="ORF">ASZ90_006813</name>
</gene>
<protein>
    <recommendedName>
        <fullName evidence="2">hydroxyacylglutathione hydrolase</fullName>
        <ecNumber evidence="2">3.1.2.6</ecNumber>
    </recommendedName>
    <alternativeName>
        <fullName evidence="6">Glyoxalase II</fullName>
    </alternativeName>
</protein>
<comment type="pathway">
    <text evidence="1">Secondary metabolite metabolism; methylglyoxal degradation; (R)-lactate from methylglyoxal: step 2/2.</text>
</comment>
<evidence type="ECO:0000256" key="5">
    <source>
        <dbReference type="ARBA" id="ARBA00022833"/>
    </source>
</evidence>
<dbReference type="InterPro" id="IPR001279">
    <property type="entry name" value="Metallo-B-lactamas"/>
</dbReference>
<keyword evidence="5" id="KW-0862">Zinc</keyword>
<dbReference type="InterPro" id="IPR050110">
    <property type="entry name" value="Glyoxalase_II_hydrolase"/>
</dbReference>
<evidence type="ECO:0000256" key="6">
    <source>
        <dbReference type="ARBA" id="ARBA00031044"/>
    </source>
</evidence>
<dbReference type="PANTHER" id="PTHR43705">
    <property type="entry name" value="HYDROXYACYLGLUTATHIONE HYDROLASE"/>
    <property type="match status" value="1"/>
</dbReference>
<sequence length="233" mass="26877">MLNIEQFRYGSDNFAYIIHGKTQAMVIDGGAWKEILSFLKTNNLALELITNTHSHYDHTLGNDHLIKATGTRVLNSGTFPDNYKIIIDGKDIIIYLTPGHTDDSVCFHTENILITGDTMFNGTVGNCFSGNQRNFYMSVKRLMALPDETIIYAGHDYIHDSLIFARHLEPNNEHIDRFLKSYTSDHVYSTMADERRINPYLRFNEETIINMLKEKKLSCATEWERWNSLMSIE</sequence>
<dbReference type="Pfam" id="PF16123">
    <property type="entry name" value="HAGH_C"/>
    <property type="match status" value="1"/>
</dbReference>
<dbReference type="SUPFAM" id="SSF56281">
    <property type="entry name" value="Metallo-hydrolase/oxidoreductase"/>
    <property type="match status" value="1"/>
</dbReference>
<evidence type="ECO:0000259" key="7">
    <source>
        <dbReference type="SMART" id="SM00849"/>
    </source>
</evidence>
<keyword evidence="3" id="KW-0479">Metal-binding</keyword>
<dbReference type="InterPro" id="IPR032282">
    <property type="entry name" value="HAGH_C"/>
</dbReference>
<organism evidence="8">
    <name type="scientific">hydrocarbon metagenome</name>
    <dbReference type="NCBI Taxonomy" id="938273"/>
    <lineage>
        <taxon>unclassified sequences</taxon>
        <taxon>metagenomes</taxon>
        <taxon>ecological metagenomes</taxon>
    </lineage>
</organism>
<evidence type="ECO:0000256" key="4">
    <source>
        <dbReference type="ARBA" id="ARBA00022801"/>
    </source>
</evidence>
<evidence type="ECO:0000256" key="1">
    <source>
        <dbReference type="ARBA" id="ARBA00004963"/>
    </source>
</evidence>
<accession>A0A0W8FRA4</accession>
<dbReference type="EMBL" id="LNQE01000909">
    <property type="protein sequence ID" value="KUG23371.1"/>
    <property type="molecule type" value="Genomic_DNA"/>
</dbReference>
<feature type="domain" description="Metallo-beta-lactamase" evidence="7">
    <location>
        <begin position="12"/>
        <end position="155"/>
    </location>
</feature>
<dbReference type="GO" id="GO:0046872">
    <property type="term" value="F:metal ion binding"/>
    <property type="evidence" value="ECO:0007669"/>
    <property type="project" value="UniProtKB-KW"/>
</dbReference>
<dbReference type="Pfam" id="PF00753">
    <property type="entry name" value="Lactamase_B"/>
    <property type="match status" value="2"/>
</dbReference>
<reference evidence="8" key="1">
    <citation type="journal article" date="2015" name="Proc. Natl. Acad. Sci. U.S.A.">
        <title>Networks of energetic and metabolic interactions define dynamics in microbial communities.</title>
        <authorList>
            <person name="Embree M."/>
            <person name="Liu J.K."/>
            <person name="Al-Bassam M.M."/>
            <person name="Zengler K."/>
        </authorList>
    </citation>
    <scope>NUCLEOTIDE SEQUENCE</scope>
</reference>
<keyword evidence="4 8" id="KW-0378">Hydrolase</keyword>
<evidence type="ECO:0000256" key="3">
    <source>
        <dbReference type="ARBA" id="ARBA00022723"/>
    </source>
</evidence>
<dbReference type="SMART" id="SM00849">
    <property type="entry name" value="Lactamase_B"/>
    <property type="match status" value="1"/>
</dbReference>